<evidence type="ECO:0000256" key="1">
    <source>
        <dbReference type="SAM" id="MobiDB-lite"/>
    </source>
</evidence>
<evidence type="ECO:0000259" key="2">
    <source>
        <dbReference type="PROSITE" id="PS50838"/>
    </source>
</evidence>
<feature type="region of interest" description="Disordered" evidence="1">
    <location>
        <begin position="328"/>
        <end position="347"/>
    </location>
</feature>
<dbReference type="InterPro" id="IPR041898">
    <property type="entry name" value="MAGE_WH1"/>
</dbReference>
<sequence>MRVIFHQNDEMQYAVATATAQPFGTHWNVAFTSSRIRVRTIELEWTEEICHNAGVQAGDSLLYTQDEDVEQEDVVDESAEADQSMVDVRSQVPGQNLSVEELNRKVKDLVRLALASEHRRQPLKREDIIKKILKDHPRSFSAVYDGAQSRLRGTFGMEMIELATREKRQPTNQASRRAAAAKSDKVTMSRSYVLRSTLSADEREAVIDWNEEEPSMVLLCVVLGIIHVSGRKIEEGFLLSHLKRLGLRRETRHPVLGTPDDFLADFTKRAYLDKVKVATADADTFEYSWGPRAKVELKEEDLLTFMCEVYPDLTADAHRRLQKDIQRLAGPADPNAASTPQAQPVER</sequence>
<feature type="compositionally biased region" description="Polar residues" evidence="1">
    <location>
        <begin position="336"/>
        <end position="347"/>
    </location>
</feature>
<feature type="domain" description="MAGE" evidence="2">
    <location>
        <begin position="102"/>
        <end position="310"/>
    </location>
</feature>
<dbReference type="EMBL" id="QEAQ01000154">
    <property type="protein sequence ID" value="TPX54474.1"/>
    <property type="molecule type" value="Genomic_DNA"/>
</dbReference>
<dbReference type="GO" id="GO:0005634">
    <property type="term" value="C:nucleus"/>
    <property type="evidence" value="ECO:0007669"/>
    <property type="project" value="TreeGrafter"/>
</dbReference>
<dbReference type="PROSITE" id="PS50838">
    <property type="entry name" value="MAGE"/>
    <property type="match status" value="1"/>
</dbReference>
<gene>
    <name evidence="3" type="ORF">PhCBS80983_g05919</name>
</gene>
<dbReference type="Gene3D" id="1.10.10.1210">
    <property type="entry name" value="MAGE homology domain, winged helix WH2 motif"/>
    <property type="match status" value="1"/>
</dbReference>
<dbReference type="AlphaFoldDB" id="A0A507DRW3"/>
<keyword evidence="4" id="KW-1185">Reference proteome</keyword>
<evidence type="ECO:0000313" key="3">
    <source>
        <dbReference type="EMBL" id="TPX54474.1"/>
    </source>
</evidence>
<comment type="caution">
    <text evidence="3">The sequence shown here is derived from an EMBL/GenBank/DDBJ whole genome shotgun (WGS) entry which is preliminary data.</text>
</comment>
<dbReference type="InterPro" id="IPR041899">
    <property type="entry name" value="MAGE_WH2"/>
</dbReference>
<dbReference type="Pfam" id="PF01454">
    <property type="entry name" value="MAGE"/>
    <property type="match status" value="1"/>
</dbReference>
<dbReference type="PANTHER" id="PTHR11736:SF14">
    <property type="entry name" value="NSE3 HOMOLOG, SMC5-SMC6 COMPLEX COMPONENT"/>
    <property type="match status" value="1"/>
</dbReference>
<dbReference type="Gene3D" id="1.10.10.1200">
    <property type="entry name" value="MAGE homology domain, winged helix WH1 motif"/>
    <property type="match status" value="1"/>
</dbReference>
<dbReference type="GO" id="GO:0006281">
    <property type="term" value="P:DNA repair"/>
    <property type="evidence" value="ECO:0007669"/>
    <property type="project" value="TreeGrafter"/>
</dbReference>
<accession>A0A507DRW3</accession>
<evidence type="ECO:0000313" key="4">
    <source>
        <dbReference type="Proteomes" id="UP000318582"/>
    </source>
</evidence>
<reference evidence="3 4" key="1">
    <citation type="journal article" date="2019" name="Sci. Rep.">
        <title>Comparative genomics of chytrid fungi reveal insights into the obligate biotrophic and pathogenic lifestyle of Synchytrium endobioticum.</title>
        <authorList>
            <person name="van de Vossenberg B.T.L.H."/>
            <person name="Warris S."/>
            <person name="Nguyen H.D.T."/>
            <person name="van Gent-Pelzer M.P.E."/>
            <person name="Joly D.L."/>
            <person name="van de Geest H.C."/>
            <person name="Bonants P.J.M."/>
            <person name="Smith D.S."/>
            <person name="Levesque C.A."/>
            <person name="van der Lee T.A.J."/>
        </authorList>
    </citation>
    <scope>NUCLEOTIDE SEQUENCE [LARGE SCALE GENOMIC DNA]</scope>
    <source>
        <strain evidence="3 4">CBS 809.83</strain>
    </source>
</reference>
<organism evidence="3 4">
    <name type="scientific">Powellomyces hirtus</name>
    <dbReference type="NCBI Taxonomy" id="109895"/>
    <lineage>
        <taxon>Eukaryota</taxon>
        <taxon>Fungi</taxon>
        <taxon>Fungi incertae sedis</taxon>
        <taxon>Chytridiomycota</taxon>
        <taxon>Chytridiomycota incertae sedis</taxon>
        <taxon>Chytridiomycetes</taxon>
        <taxon>Spizellomycetales</taxon>
        <taxon>Powellomycetaceae</taxon>
        <taxon>Powellomyces</taxon>
    </lineage>
</organism>
<dbReference type="Proteomes" id="UP000318582">
    <property type="component" value="Unassembled WGS sequence"/>
</dbReference>
<dbReference type="STRING" id="109895.A0A507DRW3"/>
<dbReference type="FunFam" id="1.10.10.1210:FF:000001">
    <property type="entry name" value="melanoma-associated antigen D1"/>
    <property type="match status" value="1"/>
</dbReference>
<dbReference type="SMART" id="SM01373">
    <property type="entry name" value="MAGE"/>
    <property type="match status" value="1"/>
</dbReference>
<dbReference type="PANTHER" id="PTHR11736">
    <property type="entry name" value="MELANOMA-ASSOCIATED ANTIGEN MAGE ANTIGEN"/>
    <property type="match status" value="1"/>
</dbReference>
<dbReference type="InterPro" id="IPR002190">
    <property type="entry name" value="MHD_dom"/>
</dbReference>
<name>A0A507DRW3_9FUNG</name>
<protein>
    <recommendedName>
        <fullName evidence="2">MAGE domain-containing protein</fullName>
    </recommendedName>
</protein>
<proteinExistence type="predicted"/>
<dbReference type="InterPro" id="IPR037445">
    <property type="entry name" value="MAGE"/>
</dbReference>